<dbReference type="EMBL" id="JAOYFB010000040">
    <property type="protein sequence ID" value="KAK4036089.1"/>
    <property type="molecule type" value="Genomic_DNA"/>
</dbReference>
<sequence>MDTLLKEDGALYRQCCSRCSFKSIVGQCCTNALHYNVVPDVCDICVIAGDDVFFLHHIQVSSSTSDNYPVYIQLEKEEEEDCDGLRLQRKITRDVAIWDLLLLGRAGQFVRTAVNISKGRKIEKQLEAAAAAAAKDNSANASVETIDKRLGMLKTSRDFHDRQRRDVKIASPR</sequence>
<dbReference type="Proteomes" id="UP001234178">
    <property type="component" value="Unassembled WGS sequence"/>
</dbReference>
<protein>
    <submittedName>
        <fullName evidence="1">Uncharacterized protein</fullName>
    </submittedName>
</protein>
<evidence type="ECO:0000313" key="1">
    <source>
        <dbReference type="EMBL" id="KAK4036089.1"/>
    </source>
</evidence>
<gene>
    <name evidence="1" type="ORF">OUZ56_028159</name>
</gene>
<proteinExistence type="predicted"/>
<organism evidence="1 2">
    <name type="scientific">Daphnia magna</name>
    <dbReference type="NCBI Taxonomy" id="35525"/>
    <lineage>
        <taxon>Eukaryota</taxon>
        <taxon>Metazoa</taxon>
        <taxon>Ecdysozoa</taxon>
        <taxon>Arthropoda</taxon>
        <taxon>Crustacea</taxon>
        <taxon>Branchiopoda</taxon>
        <taxon>Diplostraca</taxon>
        <taxon>Cladocera</taxon>
        <taxon>Anomopoda</taxon>
        <taxon>Daphniidae</taxon>
        <taxon>Daphnia</taxon>
    </lineage>
</organism>
<comment type="caution">
    <text evidence="1">The sequence shown here is derived from an EMBL/GenBank/DDBJ whole genome shotgun (WGS) entry which is preliminary data.</text>
</comment>
<reference evidence="1 2" key="1">
    <citation type="journal article" date="2023" name="Nucleic Acids Res.">
        <title>The hologenome of Daphnia magna reveals possible DNA methylation and microbiome-mediated evolution of the host genome.</title>
        <authorList>
            <person name="Chaturvedi A."/>
            <person name="Li X."/>
            <person name="Dhandapani V."/>
            <person name="Marshall H."/>
            <person name="Kissane S."/>
            <person name="Cuenca-Cambronero M."/>
            <person name="Asole G."/>
            <person name="Calvet F."/>
            <person name="Ruiz-Romero M."/>
            <person name="Marangio P."/>
            <person name="Guigo R."/>
            <person name="Rago D."/>
            <person name="Mirbahai L."/>
            <person name="Eastwood N."/>
            <person name="Colbourne J.K."/>
            <person name="Zhou J."/>
            <person name="Mallon E."/>
            <person name="Orsini L."/>
        </authorList>
    </citation>
    <scope>NUCLEOTIDE SEQUENCE [LARGE SCALE GENOMIC DNA]</scope>
    <source>
        <strain evidence="1">LRV0_1</strain>
    </source>
</reference>
<name>A0ABR0B379_9CRUS</name>
<accession>A0ABR0B379</accession>
<keyword evidence="2" id="KW-1185">Reference proteome</keyword>
<evidence type="ECO:0000313" key="2">
    <source>
        <dbReference type="Proteomes" id="UP001234178"/>
    </source>
</evidence>